<comment type="caution">
    <text evidence="1">The sequence shown here is derived from an EMBL/GenBank/DDBJ whole genome shotgun (WGS) entry which is preliminary data.</text>
</comment>
<evidence type="ECO:0000313" key="2">
    <source>
        <dbReference type="Proteomes" id="UP001234297"/>
    </source>
</evidence>
<accession>A0ACC2MYC8</accession>
<dbReference type="Proteomes" id="UP001234297">
    <property type="component" value="Chromosome 1"/>
</dbReference>
<dbReference type="EMBL" id="CM056809">
    <property type="protein sequence ID" value="KAJ8649937.1"/>
    <property type="molecule type" value="Genomic_DNA"/>
</dbReference>
<sequence>MKAKLKSNVAQADRCRQRIRDLLDRGLWKLQKCEFEESESTAMVDANGERELKRPKRKGKWGAERTAAINDLIDTLNKTRSAEELKDCLQLKAQLFNWNKEASGKSDFHQSKGAQMSLEKNDKDASLPRQEFDLEMSTSSSLPKLCNTIEINQEMLSGIDVQFSSLDHIAPL</sequence>
<proteinExistence type="predicted"/>
<protein>
    <submittedName>
        <fullName evidence="1">Uncharacterized protein</fullName>
    </submittedName>
</protein>
<keyword evidence="2" id="KW-1185">Reference proteome</keyword>
<reference evidence="1 2" key="1">
    <citation type="journal article" date="2022" name="Hortic Res">
        <title>A haplotype resolved chromosomal level avocado genome allows analysis of novel avocado genes.</title>
        <authorList>
            <person name="Nath O."/>
            <person name="Fletcher S.J."/>
            <person name="Hayward A."/>
            <person name="Shaw L.M."/>
            <person name="Masouleh A.K."/>
            <person name="Furtado A."/>
            <person name="Henry R.J."/>
            <person name="Mitter N."/>
        </authorList>
    </citation>
    <scope>NUCLEOTIDE SEQUENCE [LARGE SCALE GENOMIC DNA]</scope>
    <source>
        <strain evidence="2">cv. Hass</strain>
    </source>
</reference>
<gene>
    <name evidence="1" type="ORF">MRB53_002960</name>
</gene>
<name>A0ACC2MYC8_PERAE</name>
<organism evidence="1 2">
    <name type="scientific">Persea americana</name>
    <name type="common">Avocado</name>
    <dbReference type="NCBI Taxonomy" id="3435"/>
    <lineage>
        <taxon>Eukaryota</taxon>
        <taxon>Viridiplantae</taxon>
        <taxon>Streptophyta</taxon>
        <taxon>Embryophyta</taxon>
        <taxon>Tracheophyta</taxon>
        <taxon>Spermatophyta</taxon>
        <taxon>Magnoliopsida</taxon>
        <taxon>Magnoliidae</taxon>
        <taxon>Laurales</taxon>
        <taxon>Lauraceae</taxon>
        <taxon>Persea</taxon>
    </lineage>
</organism>
<evidence type="ECO:0000313" key="1">
    <source>
        <dbReference type="EMBL" id="KAJ8649937.1"/>
    </source>
</evidence>